<gene>
    <name evidence="2" type="ORF">MTR67_047971</name>
</gene>
<dbReference type="SUPFAM" id="SSF56672">
    <property type="entry name" value="DNA/RNA polymerases"/>
    <property type="match status" value="1"/>
</dbReference>
<evidence type="ECO:0000313" key="2">
    <source>
        <dbReference type="EMBL" id="WMV54586.1"/>
    </source>
</evidence>
<dbReference type="InterPro" id="IPR036691">
    <property type="entry name" value="Endo/exonu/phosph_ase_sf"/>
</dbReference>
<dbReference type="PANTHER" id="PTHR33116:SF85">
    <property type="entry name" value="REVERSE TRANSCRIPTASE ZINC-BINDING DOMAIN-CONTAINING PROTEIN"/>
    <property type="match status" value="1"/>
</dbReference>
<feature type="domain" description="Reverse transcriptase" evidence="1">
    <location>
        <begin position="421"/>
        <end position="690"/>
    </location>
</feature>
<dbReference type="InterPro" id="IPR005135">
    <property type="entry name" value="Endo/exonuclease/phosphatase"/>
</dbReference>
<dbReference type="AlphaFoldDB" id="A0AAF0ZWY1"/>
<organism evidence="2 3">
    <name type="scientific">Solanum verrucosum</name>
    <dbReference type="NCBI Taxonomy" id="315347"/>
    <lineage>
        <taxon>Eukaryota</taxon>
        <taxon>Viridiplantae</taxon>
        <taxon>Streptophyta</taxon>
        <taxon>Embryophyta</taxon>
        <taxon>Tracheophyta</taxon>
        <taxon>Spermatophyta</taxon>
        <taxon>Magnoliopsida</taxon>
        <taxon>eudicotyledons</taxon>
        <taxon>Gunneridae</taxon>
        <taxon>Pentapetalae</taxon>
        <taxon>asterids</taxon>
        <taxon>lamiids</taxon>
        <taxon>Solanales</taxon>
        <taxon>Solanaceae</taxon>
        <taxon>Solanoideae</taxon>
        <taxon>Solaneae</taxon>
        <taxon>Solanum</taxon>
    </lineage>
</organism>
<dbReference type="GO" id="GO:0003824">
    <property type="term" value="F:catalytic activity"/>
    <property type="evidence" value="ECO:0007669"/>
    <property type="project" value="InterPro"/>
</dbReference>
<keyword evidence="3" id="KW-1185">Reference proteome</keyword>
<dbReference type="InterPro" id="IPR026960">
    <property type="entry name" value="RVT-Znf"/>
</dbReference>
<name>A0AAF0ZWY1_SOLVR</name>
<dbReference type="SUPFAM" id="SSF56219">
    <property type="entry name" value="DNase I-like"/>
    <property type="match status" value="1"/>
</dbReference>
<dbReference type="InterPro" id="IPR043502">
    <property type="entry name" value="DNA/RNA_pol_sf"/>
</dbReference>
<accession>A0AAF0ZWY1</accession>
<protein>
    <recommendedName>
        <fullName evidence="1">Reverse transcriptase domain-containing protein</fullName>
    </recommendedName>
</protein>
<proteinExistence type="predicted"/>
<dbReference type="PANTHER" id="PTHR33116">
    <property type="entry name" value="REVERSE TRANSCRIPTASE ZINC-BINDING DOMAIN-CONTAINING PROTEIN-RELATED-RELATED"/>
    <property type="match status" value="1"/>
</dbReference>
<dbReference type="EMBL" id="CP133622">
    <property type="protein sequence ID" value="WMV54586.1"/>
    <property type="molecule type" value="Genomic_DNA"/>
</dbReference>
<evidence type="ECO:0000259" key="1">
    <source>
        <dbReference type="PROSITE" id="PS50878"/>
    </source>
</evidence>
<dbReference type="Pfam" id="PF00078">
    <property type="entry name" value="RVT_1"/>
    <property type="match status" value="1"/>
</dbReference>
<dbReference type="Gene3D" id="3.60.10.10">
    <property type="entry name" value="Endonuclease/exonuclease/phosphatase"/>
    <property type="match status" value="1"/>
</dbReference>
<dbReference type="CDD" id="cd01650">
    <property type="entry name" value="RT_nLTR_like"/>
    <property type="match status" value="1"/>
</dbReference>
<dbReference type="Proteomes" id="UP001234989">
    <property type="component" value="Chromosome 11"/>
</dbReference>
<dbReference type="PROSITE" id="PS50878">
    <property type="entry name" value="RT_POL"/>
    <property type="match status" value="1"/>
</dbReference>
<reference evidence="2" key="1">
    <citation type="submission" date="2023-08" db="EMBL/GenBank/DDBJ databases">
        <title>A de novo genome assembly of Solanum verrucosum Schlechtendal, a Mexican diploid species geographically isolated from the other diploid A-genome species in potato relatives.</title>
        <authorList>
            <person name="Hosaka K."/>
        </authorList>
    </citation>
    <scope>NUCLEOTIDE SEQUENCE</scope>
    <source>
        <tissue evidence="2">Young leaves</tissue>
    </source>
</reference>
<dbReference type="Pfam" id="PF13966">
    <property type="entry name" value="zf-RVT"/>
    <property type="match status" value="1"/>
</dbReference>
<evidence type="ECO:0000313" key="3">
    <source>
        <dbReference type="Proteomes" id="UP001234989"/>
    </source>
</evidence>
<sequence>MQFKLVSWNVRGLNDREKRRLVQTLVVDWKADIVCFQETKLEGEITNLVKQIWGGRWIKFAYLEASGTRGGIMMMWDCRAWKGEVLEIGAYTLTCKFEAQFQSFSCHLTGVYAPNCYIERRKVWEEIADVRGLMEGPWAICGDFNTTRYVSEKRNCNRRSRGMIEFSDFIEDMNLIDLQLQDGNYTWFKGDNHDTASRIDRFLLSEEWDDCFSNIKQSPLQRIKEWWNSFSFKGRPDFVLSCKLKALKHKLKDWSRSETLTEQESAKKADLTLELEGLIKNEEIAWRQKSRALWLKEGNRNTKFFHKVANAHKRFNYIDQLMVQGELTEESTRIESAIIDFYQKLYTETTHWRPINMLNNCATLSVENKVRLQENFTEEEVLRCLKLCAGDKAPGPDGFSMGFFIKCWEIVKQDIMNAFHNFHEQEVFERSFNATFITLIPKKKGAKELRDYRPISLIGSIYKLFSKVLTERLKGVISNLVDVQQMALIKGRQIMDAVLVANEAIDSRVQQKKPGILCKLDIEKSYDHVNWEYLLRMLKKLGFGKKWIHWIKFCISTVSYSVLINGSPAGFFKAQRGLRQGDPLSPFLFIIAMEGLNRGEVGSLPTLYLGMPLGANSKSIQIWDTVIEKCEKKLARWKTQYLSRGGRLTLINSVLDALPTYMMSLFPIPAGVIKRLDRIRRNFLWHGDKEKKGYHLVKWSSVICDKKWGGLGIKNLKIQSTALMMKWLWKFTKENHLLWGRVIKAKYEQEDSGMTKEVNTPYGVSLWRSIRSLWSELKTQSRIKVANGNKTRFWKDNWHEVGIMELVFPDIFNLVLHQQYTIAEMWTSDGWSLNFRRHCNDWEVQRMADFLSKLDQFPGVQAGKIIYGGRATPKAFLRGMTLCSRCFLCKETAETVNHLFLHCPFTAHLWRIIINLKGIAWTMPGKITEALSSWEGICSHAKDRSRWRIVPACICQDAGSTLDTIALCFLQQKLYFSRLYGLTDIEGLQQAIVLGLDILSSMLSDLSREKLKPAYGSFQVVPTFTVFCQAVMSLTAKPVPVVTAVISLMSFFRNPVRFCADPVLKSCYSSAASFPNLIAVLV</sequence>
<dbReference type="InterPro" id="IPR000477">
    <property type="entry name" value="RT_dom"/>
</dbReference>
<dbReference type="Pfam" id="PF03372">
    <property type="entry name" value="Exo_endo_phos"/>
    <property type="match status" value="1"/>
</dbReference>